<dbReference type="GO" id="GO:0042128">
    <property type="term" value="P:nitrate assimilation"/>
    <property type="evidence" value="ECO:0007669"/>
    <property type="project" value="UniProtKB-KW"/>
</dbReference>
<accession>A0A5J6WVY0</accession>
<reference evidence="8 9" key="1">
    <citation type="submission" date="2019-05" db="EMBL/GenBank/DDBJ databases">
        <title>OXA-830, a novel chromosomally encoded expanded-spectrum class D beta-lactamase in Aeromonas simiae.</title>
        <authorList>
            <person name="Zhou W."/>
            <person name="Chen Q."/>
        </authorList>
    </citation>
    <scope>NUCLEOTIDE SEQUENCE [LARGE SCALE GENOMIC DNA]</scope>
    <source>
        <strain evidence="8 9">A6</strain>
    </source>
</reference>
<dbReference type="KEGG" id="asim:FE240_04555"/>
<keyword evidence="2" id="KW-0479">Metal-binding</keyword>
<dbReference type="PANTHER" id="PTHR40562:SF1">
    <property type="entry name" value="NITRITE REDUCTASE (NADH) SMALL SUBUNIT"/>
    <property type="match status" value="1"/>
</dbReference>
<sequence length="113" mass="12088">MTTQAMQWLPVCELAALEEGLGRSLLHGGEVVALFRCGGAVYALDGVDPVSGVAVMALGLVGDCQGEPMVASPLYKQRYSLRDGRCLDNPALGLRPWLVKVDGERVWLAAPTY</sequence>
<name>A0A5J6WVY0_9GAMM</name>
<proteinExistence type="predicted"/>
<evidence type="ECO:0000256" key="5">
    <source>
        <dbReference type="ARBA" id="ARBA00023014"/>
    </source>
</evidence>
<dbReference type="PROSITE" id="PS51296">
    <property type="entry name" value="RIESKE"/>
    <property type="match status" value="1"/>
</dbReference>
<evidence type="ECO:0000256" key="4">
    <source>
        <dbReference type="ARBA" id="ARBA00023004"/>
    </source>
</evidence>
<dbReference type="EMBL" id="CP040449">
    <property type="protein sequence ID" value="QFI54028.1"/>
    <property type="molecule type" value="Genomic_DNA"/>
</dbReference>
<dbReference type="GO" id="GO:0051537">
    <property type="term" value="F:2 iron, 2 sulfur cluster binding"/>
    <property type="evidence" value="ECO:0007669"/>
    <property type="project" value="UniProtKB-KW"/>
</dbReference>
<dbReference type="RefSeq" id="WP_193003548.1">
    <property type="nucleotide sequence ID" value="NZ_CP040449.1"/>
</dbReference>
<dbReference type="AlphaFoldDB" id="A0A5J6WVY0"/>
<evidence type="ECO:0000256" key="2">
    <source>
        <dbReference type="ARBA" id="ARBA00022723"/>
    </source>
</evidence>
<evidence type="ECO:0000256" key="6">
    <source>
        <dbReference type="ARBA" id="ARBA00023063"/>
    </source>
</evidence>
<evidence type="ECO:0000256" key="3">
    <source>
        <dbReference type="ARBA" id="ARBA00023002"/>
    </source>
</evidence>
<protein>
    <submittedName>
        <fullName evidence="8">Nitrite reductase small subunit NirD</fullName>
    </submittedName>
</protein>
<evidence type="ECO:0000313" key="9">
    <source>
        <dbReference type="Proteomes" id="UP000594034"/>
    </source>
</evidence>
<feature type="domain" description="Rieske" evidence="7">
    <location>
        <begin position="8"/>
        <end position="108"/>
    </location>
</feature>
<dbReference type="Proteomes" id="UP000594034">
    <property type="component" value="Chromosome"/>
</dbReference>
<dbReference type="PROSITE" id="PS51300">
    <property type="entry name" value="NIRD"/>
    <property type="match status" value="1"/>
</dbReference>
<dbReference type="InterPro" id="IPR012748">
    <property type="entry name" value="Rieske-like_NirD"/>
</dbReference>
<dbReference type="PANTHER" id="PTHR40562">
    <property type="match status" value="1"/>
</dbReference>
<dbReference type="NCBIfam" id="TIGR02378">
    <property type="entry name" value="nirD_assim_sml"/>
    <property type="match status" value="1"/>
</dbReference>
<keyword evidence="4" id="KW-0408">Iron</keyword>
<keyword evidence="1" id="KW-0001">2Fe-2S</keyword>
<keyword evidence="3" id="KW-0560">Oxidoreductase</keyword>
<dbReference type="GO" id="GO:0008942">
    <property type="term" value="F:nitrite reductase [NAD(P)H] activity"/>
    <property type="evidence" value="ECO:0007669"/>
    <property type="project" value="InterPro"/>
</dbReference>
<dbReference type="InterPro" id="IPR017881">
    <property type="entry name" value="NirD"/>
</dbReference>
<evidence type="ECO:0000259" key="7">
    <source>
        <dbReference type="PROSITE" id="PS51296"/>
    </source>
</evidence>
<dbReference type="SUPFAM" id="SSF50022">
    <property type="entry name" value="ISP domain"/>
    <property type="match status" value="1"/>
</dbReference>
<gene>
    <name evidence="8" type="primary">nirD</name>
    <name evidence="8" type="ORF">FE240_04555</name>
</gene>
<keyword evidence="6" id="KW-0534">Nitrate assimilation</keyword>
<dbReference type="Pfam" id="PF13806">
    <property type="entry name" value="Rieske_2"/>
    <property type="match status" value="1"/>
</dbReference>
<evidence type="ECO:0000256" key="1">
    <source>
        <dbReference type="ARBA" id="ARBA00022714"/>
    </source>
</evidence>
<dbReference type="GO" id="GO:0046872">
    <property type="term" value="F:metal ion binding"/>
    <property type="evidence" value="ECO:0007669"/>
    <property type="project" value="UniProtKB-KW"/>
</dbReference>
<dbReference type="Gene3D" id="2.102.10.10">
    <property type="entry name" value="Rieske [2Fe-2S] iron-sulphur domain"/>
    <property type="match status" value="1"/>
</dbReference>
<keyword evidence="9" id="KW-1185">Reference proteome</keyword>
<dbReference type="InterPro" id="IPR017941">
    <property type="entry name" value="Rieske_2Fe-2S"/>
</dbReference>
<evidence type="ECO:0000313" key="8">
    <source>
        <dbReference type="EMBL" id="QFI54028.1"/>
    </source>
</evidence>
<keyword evidence="5" id="KW-0411">Iron-sulfur</keyword>
<organism evidence="8 9">
    <name type="scientific">Aeromonas simiae</name>
    <dbReference type="NCBI Taxonomy" id="218936"/>
    <lineage>
        <taxon>Bacteria</taxon>
        <taxon>Pseudomonadati</taxon>
        <taxon>Pseudomonadota</taxon>
        <taxon>Gammaproteobacteria</taxon>
        <taxon>Aeromonadales</taxon>
        <taxon>Aeromonadaceae</taxon>
        <taxon>Aeromonas</taxon>
    </lineage>
</organism>
<dbReference type="InterPro" id="IPR036922">
    <property type="entry name" value="Rieske_2Fe-2S_sf"/>
</dbReference>